<evidence type="ECO:0000313" key="3">
    <source>
        <dbReference type="EMBL" id="MDV2886371.1"/>
    </source>
</evidence>
<organism evidence="3 4">
    <name type="scientific">Alkalihalophilus pseudofirmus</name>
    <name type="common">Bacillus pseudofirmus</name>
    <dbReference type="NCBI Taxonomy" id="79885"/>
    <lineage>
        <taxon>Bacteria</taxon>
        <taxon>Bacillati</taxon>
        <taxon>Bacillota</taxon>
        <taxon>Bacilli</taxon>
        <taxon>Bacillales</taxon>
        <taxon>Bacillaceae</taxon>
        <taxon>Alkalihalophilus</taxon>
    </lineage>
</organism>
<name>A0AAJ2NPV2_ALKPS</name>
<comment type="caution">
    <text evidence="3">The sequence shown here is derived from an EMBL/GenBank/DDBJ whole genome shotgun (WGS) entry which is preliminary data.</text>
</comment>
<accession>A0AAJ2NPV2</accession>
<evidence type="ECO:0000259" key="2">
    <source>
        <dbReference type="PROSITE" id="PS50965"/>
    </source>
</evidence>
<dbReference type="AlphaFoldDB" id="A0AAJ2NPV2"/>
<feature type="region of interest" description="Disordered" evidence="1">
    <location>
        <begin position="9"/>
        <end position="35"/>
    </location>
</feature>
<dbReference type="RefSeq" id="WP_323467154.1">
    <property type="nucleotide sequence ID" value="NZ_CP144224.1"/>
</dbReference>
<dbReference type="PROSITE" id="PS50965">
    <property type="entry name" value="NERD"/>
    <property type="match status" value="1"/>
</dbReference>
<protein>
    <submittedName>
        <fullName evidence="3">Nuclease-related domain-containing protein</fullName>
    </submittedName>
</protein>
<dbReference type="InterPro" id="IPR011528">
    <property type="entry name" value="NERD"/>
</dbReference>
<dbReference type="EMBL" id="JAWJAY010000003">
    <property type="protein sequence ID" value="MDV2886371.1"/>
    <property type="molecule type" value="Genomic_DNA"/>
</dbReference>
<reference evidence="3" key="1">
    <citation type="submission" date="2023-10" db="EMBL/GenBank/DDBJ databases">
        <title>Screening of Alkalihalophilus pseudofirmusBZ-TG-HK211 and Its Alleviation of Salt Stress on Rapeseed Growth.</title>
        <authorList>
            <person name="Zhao B."/>
            <person name="Guo T."/>
        </authorList>
    </citation>
    <scope>NUCLEOTIDE SEQUENCE</scope>
    <source>
        <strain evidence="3">BZ-TG-HK211</strain>
    </source>
</reference>
<feature type="domain" description="NERD" evidence="2">
    <location>
        <begin position="40"/>
        <end position="153"/>
    </location>
</feature>
<evidence type="ECO:0000256" key="1">
    <source>
        <dbReference type="SAM" id="MobiDB-lite"/>
    </source>
</evidence>
<dbReference type="Proteomes" id="UP001285636">
    <property type="component" value="Unassembled WGS sequence"/>
</dbReference>
<evidence type="ECO:0000313" key="4">
    <source>
        <dbReference type="Proteomes" id="UP001285636"/>
    </source>
</evidence>
<sequence>MLFIANLFKRSKSKSDSKAPVSTSKAPPPNKQNEKVAARKGEIGEYKIDIQLDQLPKDHLHLSDLLIKNEKALTGYSQIDHVVICPFGIFVIETKNYQGIIYEGKKFWSVNGKFKMMNPFIQNYGHIKALESTIDKDYSDLFISMVSFTKRSTFKVDLSYRKVQSNQLIVYDVELSDYIHRKISVLKLVHKVPLLNAEEAAKIFESFSKANILDPAIRKLHIERAKNRSKERAQTSLSCSVCKKPVSEKVKNFCLTNKRFKGKIYCYDHQKVINLEN</sequence>
<proteinExistence type="predicted"/>
<gene>
    <name evidence="3" type="ORF">RYX45_14370</name>
</gene>
<dbReference type="Pfam" id="PF08378">
    <property type="entry name" value="NERD"/>
    <property type="match status" value="1"/>
</dbReference>